<dbReference type="EMBL" id="SOBT01000008">
    <property type="protein sequence ID" value="TDU31443.1"/>
    <property type="molecule type" value="Genomic_DNA"/>
</dbReference>
<name>A0A4R7PBI4_9GAMM</name>
<dbReference type="InterPro" id="IPR036271">
    <property type="entry name" value="Tet_transcr_reg_TetR-rel_C_sf"/>
</dbReference>
<evidence type="ECO:0000313" key="7">
    <source>
        <dbReference type="EMBL" id="TDU31443.1"/>
    </source>
</evidence>
<keyword evidence="2 4" id="KW-0238">DNA-binding</keyword>
<dbReference type="PROSITE" id="PS50977">
    <property type="entry name" value="HTH_TETR_2"/>
    <property type="match status" value="1"/>
</dbReference>
<dbReference type="GO" id="GO:0003677">
    <property type="term" value="F:DNA binding"/>
    <property type="evidence" value="ECO:0007669"/>
    <property type="project" value="UniProtKB-UniRule"/>
</dbReference>
<dbReference type="Gene3D" id="1.10.357.10">
    <property type="entry name" value="Tetracycline Repressor, domain 2"/>
    <property type="match status" value="1"/>
</dbReference>
<comment type="caution">
    <text evidence="7">The sequence shown here is derived from an EMBL/GenBank/DDBJ whole genome shotgun (WGS) entry which is preliminary data.</text>
</comment>
<feature type="DNA-binding region" description="H-T-H motif" evidence="4">
    <location>
        <begin position="43"/>
        <end position="62"/>
    </location>
</feature>
<evidence type="ECO:0000256" key="2">
    <source>
        <dbReference type="ARBA" id="ARBA00023125"/>
    </source>
</evidence>
<accession>A0A4R7PBI4</accession>
<dbReference type="AlphaFoldDB" id="A0A4R7PBI4"/>
<keyword evidence="3" id="KW-0804">Transcription</keyword>
<proteinExistence type="predicted"/>
<dbReference type="RefSeq" id="WP_246051505.1">
    <property type="nucleotide sequence ID" value="NZ_MWIN01000012.1"/>
</dbReference>
<gene>
    <name evidence="7" type="ORF">DFR24_0812</name>
</gene>
<dbReference type="InterPro" id="IPR001647">
    <property type="entry name" value="HTH_TetR"/>
</dbReference>
<dbReference type="SUPFAM" id="SSF46689">
    <property type="entry name" value="Homeodomain-like"/>
    <property type="match status" value="1"/>
</dbReference>
<dbReference type="InterPro" id="IPR009057">
    <property type="entry name" value="Homeodomain-like_sf"/>
</dbReference>
<keyword evidence="1" id="KW-0805">Transcription regulation</keyword>
<evidence type="ECO:0000313" key="8">
    <source>
        <dbReference type="Proteomes" id="UP000295341"/>
    </source>
</evidence>
<evidence type="ECO:0000256" key="1">
    <source>
        <dbReference type="ARBA" id="ARBA00023015"/>
    </source>
</evidence>
<feature type="region of interest" description="Disordered" evidence="5">
    <location>
        <begin position="1"/>
        <end position="21"/>
    </location>
</feature>
<evidence type="ECO:0000256" key="5">
    <source>
        <dbReference type="SAM" id="MobiDB-lite"/>
    </source>
</evidence>
<organism evidence="7 8">
    <name type="scientific">Panacagrimonas perspica</name>
    <dbReference type="NCBI Taxonomy" id="381431"/>
    <lineage>
        <taxon>Bacteria</taxon>
        <taxon>Pseudomonadati</taxon>
        <taxon>Pseudomonadota</taxon>
        <taxon>Gammaproteobacteria</taxon>
        <taxon>Nevskiales</taxon>
        <taxon>Nevskiaceae</taxon>
        <taxon>Panacagrimonas</taxon>
    </lineage>
</organism>
<dbReference type="PANTHER" id="PTHR47506">
    <property type="entry name" value="TRANSCRIPTIONAL REGULATORY PROTEIN"/>
    <property type="match status" value="1"/>
</dbReference>
<evidence type="ECO:0000256" key="4">
    <source>
        <dbReference type="PROSITE-ProRule" id="PRU00335"/>
    </source>
</evidence>
<dbReference type="SUPFAM" id="SSF48498">
    <property type="entry name" value="Tetracyclin repressor-like, C-terminal domain"/>
    <property type="match status" value="1"/>
</dbReference>
<reference evidence="7 8" key="1">
    <citation type="submission" date="2019-03" db="EMBL/GenBank/DDBJ databases">
        <title>Genomic Encyclopedia of Type Strains, Phase IV (KMG-IV): sequencing the most valuable type-strain genomes for metagenomic binning, comparative biology and taxonomic classification.</title>
        <authorList>
            <person name="Goeker M."/>
        </authorList>
    </citation>
    <scope>NUCLEOTIDE SEQUENCE [LARGE SCALE GENOMIC DNA]</scope>
    <source>
        <strain evidence="7 8">DSM 26377</strain>
    </source>
</reference>
<dbReference type="PRINTS" id="PR00455">
    <property type="entry name" value="HTHTETR"/>
</dbReference>
<dbReference type="PANTHER" id="PTHR47506:SF1">
    <property type="entry name" value="HTH-TYPE TRANSCRIPTIONAL REGULATOR YJDC"/>
    <property type="match status" value="1"/>
</dbReference>
<evidence type="ECO:0000256" key="3">
    <source>
        <dbReference type="ARBA" id="ARBA00023163"/>
    </source>
</evidence>
<keyword evidence="8" id="KW-1185">Reference proteome</keyword>
<dbReference type="Proteomes" id="UP000295341">
    <property type="component" value="Unassembled WGS sequence"/>
</dbReference>
<sequence>MVVTTRSSREKKSPETAARPSARDRIFDAARELFYRQGIRAVGVDSIAHEAGATKMSLYRAFEGKDELVAECLRESREEFWRWWDATVAPHADDPRAALLALFEAQTRKQKAQNDRGCPIANAAIELTDDAHPAREVVLDYNREKRRRLHELCSQLGARDAEILADSLHLLMDGACVSRITLGANGPAANLLRAAQALIDAAPRA</sequence>
<evidence type="ECO:0000259" key="6">
    <source>
        <dbReference type="PROSITE" id="PS50977"/>
    </source>
</evidence>
<dbReference type="Pfam" id="PF00440">
    <property type="entry name" value="TetR_N"/>
    <property type="match status" value="1"/>
</dbReference>
<feature type="domain" description="HTH tetR-type" evidence="6">
    <location>
        <begin position="20"/>
        <end position="80"/>
    </location>
</feature>
<protein>
    <submittedName>
        <fullName evidence="7">TetR family transcriptional regulator</fullName>
    </submittedName>
</protein>